<dbReference type="Gene3D" id="3.60.120.10">
    <property type="entry name" value="Anthranilate synthase"/>
    <property type="match status" value="1"/>
</dbReference>
<gene>
    <name evidence="7" type="ORF">GCM10011489_28820</name>
</gene>
<evidence type="ECO:0000256" key="3">
    <source>
        <dbReference type="ARBA" id="ARBA00012824"/>
    </source>
</evidence>
<dbReference type="PANTHER" id="PTHR42839:SF2">
    <property type="entry name" value="ISOCHORISMATE SYNTHASE ENTC"/>
    <property type="match status" value="1"/>
</dbReference>
<dbReference type="InterPro" id="IPR004561">
    <property type="entry name" value="IsoChor_synthase"/>
</dbReference>
<dbReference type="AlphaFoldDB" id="A0A916TEC7"/>
<dbReference type="Pfam" id="PF00425">
    <property type="entry name" value="Chorismate_bind"/>
    <property type="match status" value="1"/>
</dbReference>
<feature type="domain" description="Chorismate-utilising enzyme C-terminal" evidence="6">
    <location>
        <begin position="90"/>
        <end position="346"/>
    </location>
</feature>
<organism evidence="7 8">
    <name type="scientific">Gordonia jinhuaensis</name>
    <dbReference type="NCBI Taxonomy" id="1517702"/>
    <lineage>
        <taxon>Bacteria</taxon>
        <taxon>Bacillati</taxon>
        <taxon>Actinomycetota</taxon>
        <taxon>Actinomycetes</taxon>
        <taxon>Mycobacteriales</taxon>
        <taxon>Gordoniaceae</taxon>
        <taxon>Gordonia</taxon>
    </lineage>
</organism>
<accession>A0A916TEC7</accession>
<dbReference type="Proteomes" id="UP000621454">
    <property type="component" value="Unassembled WGS sequence"/>
</dbReference>
<dbReference type="NCBIfam" id="TIGR00543">
    <property type="entry name" value="isochor_syn"/>
    <property type="match status" value="1"/>
</dbReference>
<comment type="similarity">
    <text evidence="2">Belongs to the isochorismate synthase family.</text>
</comment>
<evidence type="ECO:0000259" key="6">
    <source>
        <dbReference type="Pfam" id="PF00425"/>
    </source>
</evidence>
<sequence length="361" mass="37864">MGVRFLLSDVRGSYRLDESSAPISAAADAVKGLRDNTYGVVGGALSFEPGSPDSLWGAPEIRTGPPVDARPPRMHPVSVKSHNPEPALHIARVAEVVARIHAGAAEKVVAARSVDLLFDDEIDIEALVSSLAAANANAEVFGVDLSAGGAAGHTLVGASPELLVEKRGAEVFCHPLAGSARRHADADADRAAAAELVASDKNHREHRFVVEHIREVLAPLCETLHIQEDPTLLGTGAMWHLGTPITGRLADPSMTSLELAMTLSPTPAVCGVPTDAARAIIAELEEPRGFYGGAVGFSDAHGDGRWMVTIRCAEIFDDQRTVRAWAGGGIVADSDPHAELAETTAKFATILRSLGCPDALD</sequence>
<evidence type="ECO:0000313" key="8">
    <source>
        <dbReference type="Proteomes" id="UP000621454"/>
    </source>
</evidence>
<dbReference type="GO" id="GO:0008909">
    <property type="term" value="F:isochorismate synthase activity"/>
    <property type="evidence" value="ECO:0007669"/>
    <property type="project" value="UniProtKB-EC"/>
</dbReference>
<dbReference type="EMBL" id="BMGC01000023">
    <property type="protein sequence ID" value="GGB39369.1"/>
    <property type="molecule type" value="Genomic_DNA"/>
</dbReference>
<evidence type="ECO:0000256" key="1">
    <source>
        <dbReference type="ARBA" id="ARBA00000799"/>
    </source>
</evidence>
<keyword evidence="4" id="KW-0413">Isomerase</keyword>
<comment type="caution">
    <text evidence="7">The sequence shown here is derived from an EMBL/GenBank/DDBJ whole genome shotgun (WGS) entry which is preliminary data.</text>
</comment>
<proteinExistence type="inferred from homology"/>
<evidence type="ECO:0000313" key="7">
    <source>
        <dbReference type="EMBL" id="GGB39369.1"/>
    </source>
</evidence>
<protein>
    <recommendedName>
        <fullName evidence="3">isochorismate synthase</fullName>
        <ecNumber evidence="3">5.4.4.2</ecNumber>
    </recommendedName>
    <alternativeName>
        <fullName evidence="5">Isochorismate mutase</fullName>
    </alternativeName>
</protein>
<reference evidence="7" key="2">
    <citation type="submission" date="2020-09" db="EMBL/GenBank/DDBJ databases">
        <authorList>
            <person name="Sun Q."/>
            <person name="Zhou Y."/>
        </authorList>
    </citation>
    <scope>NUCLEOTIDE SEQUENCE</scope>
    <source>
        <strain evidence="7">CGMCC 1.12827</strain>
    </source>
</reference>
<evidence type="ECO:0000256" key="4">
    <source>
        <dbReference type="ARBA" id="ARBA00023235"/>
    </source>
</evidence>
<dbReference type="InterPro" id="IPR005801">
    <property type="entry name" value="ADC_synthase"/>
</dbReference>
<reference evidence="7" key="1">
    <citation type="journal article" date="2014" name="Int. J. Syst. Evol. Microbiol.">
        <title>Complete genome sequence of Corynebacterium casei LMG S-19264T (=DSM 44701T), isolated from a smear-ripened cheese.</title>
        <authorList>
            <consortium name="US DOE Joint Genome Institute (JGI-PGF)"/>
            <person name="Walter F."/>
            <person name="Albersmeier A."/>
            <person name="Kalinowski J."/>
            <person name="Ruckert C."/>
        </authorList>
    </citation>
    <scope>NUCLEOTIDE SEQUENCE</scope>
    <source>
        <strain evidence="7">CGMCC 1.12827</strain>
    </source>
</reference>
<dbReference type="PANTHER" id="PTHR42839">
    <property type="entry name" value="ISOCHORISMATE SYNTHASE ENTC"/>
    <property type="match status" value="1"/>
</dbReference>
<name>A0A916TEC7_9ACTN</name>
<dbReference type="InterPro" id="IPR015890">
    <property type="entry name" value="Chorismate_C"/>
</dbReference>
<comment type="catalytic activity">
    <reaction evidence="1">
        <text>chorismate = isochorismate</text>
        <dbReference type="Rhea" id="RHEA:18985"/>
        <dbReference type="ChEBI" id="CHEBI:29748"/>
        <dbReference type="ChEBI" id="CHEBI:29780"/>
        <dbReference type="EC" id="5.4.4.2"/>
    </reaction>
</comment>
<dbReference type="SUPFAM" id="SSF56322">
    <property type="entry name" value="ADC synthase"/>
    <property type="match status" value="1"/>
</dbReference>
<dbReference type="RefSeq" id="WP_188587282.1">
    <property type="nucleotide sequence ID" value="NZ_BMGC01000023.1"/>
</dbReference>
<keyword evidence="8" id="KW-1185">Reference proteome</keyword>
<evidence type="ECO:0000256" key="5">
    <source>
        <dbReference type="ARBA" id="ARBA00041564"/>
    </source>
</evidence>
<dbReference type="EC" id="5.4.4.2" evidence="3"/>
<evidence type="ECO:0000256" key="2">
    <source>
        <dbReference type="ARBA" id="ARBA00005297"/>
    </source>
</evidence>